<dbReference type="AlphaFoldDB" id="A0ABD6EVL9"/>
<sequence length="119" mass="13585">MKNVSVRDEHSARVKQEKCRLKELTTKRYEAETRDIRVWMAKGFGMPLRHIHRIAKRLKEDSGECLKDGPALRASFAYSAAVINIIMHLSFVPPSHKCCSILFPVIGSPPHLRCMTQLV</sequence>
<gene>
    <name evidence="1" type="ORF">AB6A40_008013</name>
</gene>
<protein>
    <recommendedName>
        <fullName evidence="3">Transposase</fullName>
    </recommendedName>
</protein>
<dbReference type="Proteomes" id="UP001608902">
    <property type="component" value="Unassembled WGS sequence"/>
</dbReference>
<organism evidence="1 2">
    <name type="scientific">Gnathostoma spinigerum</name>
    <dbReference type="NCBI Taxonomy" id="75299"/>
    <lineage>
        <taxon>Eukaryota</taxon>
        <taxon>Metazoa</taxon>
        <taxon>Ecdysozoa</taxon>
        <taxon>Nematoda</taxon>
        <taxon>Chromadorea</taxon>
        <taxon>Rhabditida</taxon>
        <taxon>Spirurina</taxon>
        <taxon>Gnathostomatomorpha</taxon>
        <taxon>Gnathostomatoidea</taxon>
        <taxon>Gnathostomatidae</taxon>
        <taxon>Gnathostoma</taxon>
    </lineage>
</organism>
<keyword evidence="2" id="KW-1185">Reference proteome</keyword>
<evidence type="ECO:0008006" key="3">
    <source>
        <dbReference type="Google" id="ProtNLM"/>
    </source>
</evidence>
<accession>A0ABD6EVL9</accession>
<comment type="caution">
    <text evidence="1">The sequence shown here is derived from an EMBL/GenBank/DDBJ whole genome shotgun (WGS) entry which is preliminary data.</text>
</comment>
<proteinExistence type="predicted"/>
<name>A0ABD6EVL9_9BILA</name>
<evidence type="ECO:0000313" key="1">
    <source>
        <dbReference type="EMBL" id="MFH4981304.1"/>
    </source>
</evidence>
<reference evidence="1 2" key="1">
    <citation type="submission" date="2024-08" db="EMBL/GenBank/DDBJ databases">
        <title>Gnathostoma spinigerum genome.</title>
        <authorList>
            <person name="Gonzalez-Bertolin B."/>
            <person name="Monzon S."/>
            <person name="Zaballos A."/>
            <person name="Jimenez P."/>
            <person name="Dekumyoy P."/>
            <person name="Varona S."/>
            <person name="Cuesta I."/>
            <person name="Sumanam S."/>
            <person name="Adisakwattana P."/>
            <person name="Gasser R.B."/>
            <person name="Hernandez-Gonzalez A."/>
            <person name="Young N.D."/>
            <person name="Perteguer M.J."/>
        </authorList>
    </citation>
    <scope>NUCLEOTIDE SEQUENCE [LARGE SCALE GENOMIC DNA]</scope>
    <source>
        <strain evidence="1">AL3</strain>
        <tissue evidence="1">Liver</tissue>
    </source>
</reference>
<dbReference type="EMBL" id="JBGFUD010006966">
    <property type="protein sequence ID" value="MFH4981304.1"/>
    <property type="molecule type" value="Genomic_DNA"/>
</dbReference>
<evidence type="ECO:0000313" key="2">
    <source>
        <dbReference type="Proteomes" id="UP001608902"/>
    </source>
</evidence>